<comment type="cofactor">
    <cofactor evidence="1">
        <name>Mg(2+)</name>
        <dbReference type="ChEBI" id="CHEBI:18420"/>
    </cofactor>
</comment>
<keyword evidence="5" id="KW-0269">Exonuclease</keyword>
<dbReference type="SUPFAM" id="SSF53098">
    <property type="entry name" value="Ribonuclease H-like"/>
    <property type="match status" value="1"/>
</dbReference>
<dbReference type="PANTHER" id="PTHR13058:SF19">
    <property type="entry name" value="LD40940P"/>
    <property type="match status" value="1"/>
</dbReference>
<dbReference type="GO" id="GO:0008296">
    <property type="term" value="F:3'-5'-DNA exonuclease activity"/>
    <property type="evidence" value="ECO:0007669"/>
    <property type="project" value="TreeGrafter"/>
</dbReference>
<sequence length="216" mass="24280">MSSFVVVFVDFEATGFYRLADIVEIGAVSESGSTFNVYLDTTEKFEKDATEITGMSLDPNNRLLKDGQELDTVGRKEGFDLFFKFLLDLCISTGKSKLVLVSHGATFFDMPLLRANLLRLDLAMWQQFNGLVFRFCDTFRFAKAAKYRLGLTSLSLRNIAKSLGLCHEGGHHGALSDALLTKRVSKAMGMNDMNMIHSLIKWDNIAFRDDIKIRLV</sequence>
<dbReference type="InterPro" id="IPR040393">
    <property type="entry name" value="TREX1/2"/>
</dbReference>
<comment type="similarity">
    <text evidence="7">Belongs to the exonuclease superfamily. TREX family.</text>
</comment>
<keyword evidence="3" id="KW-0479">Metal-binding</keyword>
<evidence type="ECO:0000256" key="6">
    <source>
        <dbReference type="ARBA" id="ARBA00022842"/>
    </source>
</evidence>
<dbReference type="GO" id="GO:0005737">
    <property type="term" value="C:cytoplasm"/>
    <property type="evidence" value="ECO:0007669"/>
    <property type="project" value="TreeGrafter"/>
</dbReference>
<accession>A0A146LC23</accession>
<evidence type="ECO:0000256" key="1">
    <source>
        <dbReference type="ARBA" id="ARBA00001946"/>
    </source>
</evidence>
<dbReference type="GO" id="GO:0006308">
    <property type="term" value="P:DNA catabolic process"/>
    <property type="evidence" value="ECO:0007669"/>
    <property type="project" value="TreeGrafter"/>
</dbReference>
<organism evidence="9">
    <name type="scientific">Lygus hesperus</name>
    <name type="common">Western plant bug</name>
    <dbReference type="NCBI Taxonomy" id="30085"/>
    <lineage>
        <taxon>Eukaryota</taxon>
        <taxon>Metazoa</taxon>
        <taxon>Ecdysozoa</taxon>
        <taxon>Arthropoda</taxon>
        <taxon>Hexapoda</taxon>
        <taxon>Insecta</taxon>
        <taxon>Pterygota</taxon>
        <taxon>Neoptera</taxon>
        <taxon>Paraneoptera</taxon>
        <taxon>Hemiptera</taxon>
        <taxon>Heteroptera</taxon>
        <taxon>Panheteroptera</taxon>
        <taxon>Cimicomorpha</taxon>
        <taxon>Miridae</taxon>
        <taxon>Mirini</taxon>
        <taxon>Lygus</taxon>
    </lineage>
</organism>
<dbReference type="InterPro" id="IPR013520">
    <property type="entry name" value="Ribonucl_H"/>
</dbReference>
<name>A0A146LC23_LYGHE</name>
<reference evidence="9" key="1">
    <citation type="journal article" date="2016" name="Gigascience">
        <title>De novo construction of an expanded transcriptome assembly for the western tarnished plant bug, Lygus hesperus.</title>
        <authorList>
            <person name="Tassone E.E."/>
            <person name="Geib S.M."/>
            <person name="Hall B."/>
            <person name="Fabrick J.A."/>
            <person name="Brent C.S."/>
            <person name="Hull J.J."/>
        </authorList>
    </citation>
    <scope>NUCLEOTIDE SEQUENCE</scope>
</reference>
<dbReference type="SMART" id="SM00479">
    <property type="entry name" value="EXOIII"/>
    <property type="match status" value="1"/>
</dbReference>
<proteinExistence type="inferred from homology"/>
<dbReference type="InterPro" id="IPR036397">
    <property type="entry name" value="RNaseH_sf"/>
</dbReference>
<protein>
    <recommendedName>
        <fullName evidence="8">Exonuclease domain-containing protein</fullName>
    </recommendedName>
</protein>
<evidence type="ECO:0000256" key="4">
    <source>
        <dbReference type="ARBA" id="ARBA00022801"/>
    </source>
</evidence>
<dbReference type="CDD" id="cd06127">
    <property type="entry name" value="DEDDh"/>
    <property type="match status" value="1"/>
</dbReference>
<evidence type="ECO:0000256" key="3">
    <source>
        <dbReference type="ARBA" id="ARBA00022723"/>
    </source>
</evidence>
<gene>
    <name evidence="9" type="ORF">g.77812</name>
</gene>
<evidence type="ECO:0000256" key="7">
    <source>
        <dbReference type="ARBA" id="ARBA00025769"/>
    </source>
</evidence>
<dbReference type="GO" id="GO:0003676">
    <property type="term" value="F:nucleic acid binding"/>
    <property type="evidence" value="ECO:0007669"/>
    <property type="project" value="InterPro"/>
</dbReference>
<feature type="domain" description="Exonuclease" evidence="8">
    <location>
        <begin position="5"/>
        <end position="194"/>
    </location>
</feature>
<dbReference type="PANTHER" id="PTHR13058">
    <property type="entry name" value="THREE PRIME REPAIR EXONUCLEASE 1, 2"/>
    <property type="match status" value="1"/>
</dbReference>
<dbReference type="EMBL" id="GDHC01012808">
    <property type="protein sequence ID" value="JAQ05821.1"/>
    <property type="molecule type" value="Transcribed_RNA"/>
</dbReference>
<evidence type="ECO:0000256" key="5">
    <source>
        <dbReference type="ARBA" id="ARBA00022839"/>
    </source>
</evidence>
<dbReference type="InterPro" id="IPR012337">
    <property type="entry name" value="RNaseH-like_sf"/>
</dbReference>
<dbReference type="GO" id="GO:0046872">
    <property type="term" value="F:metal ion binding"/>
    <property type="evidence" value="ECO:0007669"/>
    <property type="project" value="UniProtKB-KW"/>
</dbReference>
<dbReference type="AlphaFoldDB" id="A0A146LC23"/>
<dbReference type="Gene3D" id="3.30.420.10">
    <property type="entry name" value="Ribonuclease H-like superfamily/Ribonuclease H"/>
    <property type="match status" value="1"/>
</dbReference>
<keyword evidence="4" id="KW-0378">Hydrolase</keyword>
<evidence type="ECO:0000259" key="8">
    <source>
        <dbReference type="SMART" id="SM00479"/>
    </source>
</evidence>
<keyword evidence="6" id="KW-0460">Magnesium</keyword>
<evidence type="ECO:0000256" key="2">
    <source>
        <dbReference type="ARBA" id="ARBA00022722"/>
    </source>
</evidence>
<keyword evidence="2" id="KW-0540">Nuclease</keyword>
<evidence type="ECO:0000313" key="9">
    <source>
        <dbReference type="EMBL" id="JAQ05821.1"/>
    </source>
</evidence>